<keyword evidence="4" id="KW-1185">Reference proteome</keyword>
<name>G7DUW6_MIXOS</name>
<dbReference type="Pfam" id="PF00704">
    <property type="entry name" value="Glyco_hydro_18"/>
    <property type="match status" value="1"/>
</dbReference>
<evidence type="ECO:0000313" key="4">
    <source>
        <dbReference type="Proteomes" id="UP000009131"/>
    </source>
</evidence>
<evidence type="ECO:0000256" key="1">
    <source>
        <dbReference type="SAM" id="SignalP"/>
    </source>
</evidence>
<dbReference type="EMBL" id="BABT02000032">
    <property type="protein sequence ID" value="GAA94376.1"/>
    <property type="molecule type" value="Genomic_DNA"/>
</dbReference>
<reference evidence="3 4" key="2">
    <citation type="journal article" date="2012" name="Open Biol.">
        <title>Characteristics of nucleosomes and linker DNA regions on the genome of the basidiomycete Mixia osmundae revealed by mono- and dinucleosome mapping.</title>
        <authorList>
            <person name="Nishida H."/>
            <person name="Kondo S."/>
            <person name="Matsumoto T."/>
            <person name="Suzuki Y."/>
            <person name="Yoshikawa H."/>
            <person name="Taylor T.D."/>
            <person name="Sugiyama J."/>
        </authorList>
    </citation>
    <scope>NUCLEOTIDE SEQUENCE [LARGE SCALE GENOMIC DNA]</scope>
    <source>
        <strain evidence="4">CBS 9802 / IAM 14324 / JCM 22182 / KY 12970</strain>
    </source>
</reference>
<dbReference type="AlphaFoldDB" id="G7DUW6"/>
<dbReference type="PANTHER" id="PTHR11177">
    <property type="entry name" value="CHITINASE"/>
    <property type="match status" value="1"/>
</dbReference>
<evidence type="ECO:0000313" key="3">
    <source>
        <dbReference type="EMBL" id="GAA94376.1"/>
    </source>
</evidence>
<dbReference type="Gene3D" id="3.20.20.80">
    <property type="entry name" value="Glycosidases"/>
    <property type="match status" value="1"/>
</dbReference>
<dbReference type="PROSITE" id="PS51910">
    <property type="entry name" value="GH18_2"/>
    <property type="match status" value="1"/>
</dbReference>
<dbReference type="OrthoDB" id="73875at2759"/>
<dbReference type="SUPFAM" id="SSF54556">
    <property type="entry name" value="Chitinase insertion domain"/>
    <property type="match status" value="1"/>
</dbReference>
<dbReference type="STRING" id="764103.G7DUW6"/>
<dbReference type="GO" id="GO:0005576">
    <property type="term" value="C:extracellular region"/>
    <property type="evidence" value="ECO:0007669"/>
    <property type="project" value="TreeGrafter"/>
</dbReference>
<dbReference type="eggNOG" id="KOG2806">
    <property type="taxonomic scope" value="Eukaryota"/>
</dbReference>
<dbReference type="InterPro" id="IPR001223">
    <property type="entry name" value="Glyco_hydro18_cat"/>
</dbReference>
<organism evidence="3 4">
    <name type="scientific">Mixia osmundae (strain CBS 9802 / IAM 14324 / JCM 22182 / KY 12970)</name>
    <dbReference type="NCBI Taxonomy" id="764103"/>
    <lineage>
        <taxon>Eukaryota</taxon>
        <taxon>Fungi</taxon>
        <taxon>Dikarya</taxon>
        <taxon>Basidiomycota</taxon>
        <taxon>Pucciniomycotina</taxon>
        <taxon>Mixiomycetes</taxon>
        <taxon>Mixiales</taxon>
        <taxon>Mixiaceae</taxon>
        <taxon>Mixia</taxon>
    </lineage>
</organism>
<accession>G7DUW6</accession>
<dbReference type="PANTHER" id="PTHR11177:SF317">
    <property type="entry name" value="CHITINASE 12-RELATED"/>
    <property type="match status" value="1"/>
</dbReference>
<keyword evidence="1" id="KW-0732">Signal</keyword>
<dbReference type="Gene3D" id="3.10.50.10">
    <property type="match status" value="1"/>
</dbReference>
<dbReference type="GO" id="GO:0008061">
    <property type="term" value="F:chitin binding"/>
    <property type="evidence" value="ECO:0007669"/>
    <property type="project" value="InterPro"/>
</dbReference>
<dbReference type="SMART" id="SM00636">
    <property type="entry name" value="Glyco_18"/>
    <property type="match status" value="1"/>
</dbReference>
<comment type="caution">
    <text evidence="3">The sequence shown here is derived from an EMBL/GenBank/DDBJ whole genome shotgun (WGS) entry which is preliminary data.</text>
</comment>
<feature type="chain" id="PRO_5009955542" description="GH18 domain-containing protein" evidence="1">
    <location>
        <begin position="19"/>
        <end position="435"/>
    </location>
</feature>
<gene>
    <name evidence="3" type="primary">Mo01027</name>
    <name evidence="3" type="ORF">E5Q_01027</name>
</gene>
<dbReference type="OMA" id="NANDAPY"/>
<dbReference type="GO" id="GO:0006032">
    <property type="term" value="P:chitin catabolic process"/>
    <property type="evidence" value="ECO:0007669"/>
    <property type="project" value="TreeGrafter"/>
</dbReference>
<dbReference type="Proteomes" id="UP000009131">
    <property type="component" value="Unassembled WGS sequence"/>
</dbReference>
<dbReference type="GO" id="GO:0005975">
    <property type="term" value="P:carbohydrate metabolic process"/>
    <property type="evidence" value="ECO:0007669"/>
    <property type="project" value="InterPro"/>
</dbReference>
<feature type="signal peptide" evidence="1">
    <location>
        <begin position="1"/>
        <end position="18"/>
    </location>
</feature>
<dbReference type="SUPFAM" id="SSF51445">
    <property type="entry name" value="(Trans)glycosidases"/>
    <property type="match status" value="1"/>
</dbReference>
<dbReference type="InterPro" id="IPR050314">
    <property type="entry name" value="Glycosyl_Hydrlase_18"/>
</dbReference>
<dbReference type="HOGENOM" id="CLU_002833_6_3_1"/>
<dbReference type="InParanoid" id="G7DUW6"/>
<evidence type="ECO:0000259" key="2">
    <source>
        <dbReference type="PROSITE" id="PS51910"/>
    </source>
</evidence>
<dbReference type="RefSeq" id="XP_014565976.1">
    <property type="nucleotide sequence ID" value="XM_014710490.1"/>
</dbReference>
<dbReference type="InterPro" id="IPR011583">
    <property type="entry name" value="Chitinase_II/V-like_cat"/>
</dbReference>
<protein>
    <recommendedName>
        <fullName evidence="2">GH18 domain-containing protein</fullName>
    </recommendedName>
</protein>
<dbReference type="InterPro" id="IPR029070">
    <property type="entry name" value="Chitinase_insertion_sf"/>
</dbReference>
<dbReference type="InterPro" id="IPR017853">
    <property type="entry name" value="GH"/>
</dbReference>
<dbReference type="GO" id="GO:0004568">
    <property type="term" value="F:chitinase activity"/>
    <property type="evidence" value="ECO:0007669"/>
    <property type="project" value="TreeGrafter"/>
</dbReference>
<sequence>MLSLALLTASALCSTASAKSWGPQIGVYWPSYSAASDPVNTLDFTKLTHADWFVAVPQRHSYDLSFPAPANPSTMKTMTTNAKKQKASVSLTIGGWTGSQYFSSLVSNSTGRAAFSKSIYKTIKKYKLNGIEIDWEYPNGAGIGCNVVSAKDTQNFILFVKQLRKTVGPSYRLSAAVNLFGLYDTDGTTYTKDLSVLAANLDFISLMNYDVYGPWTATSGPNGPLASTCATDEGAGASAIDGVARWVSYGFKKSQIVLGAPAYGYVYATAKGGLVSTRTVSGSSSKLYQKVIAAAPQGSASDDKPGKDICGNQQGYGAVWNYDALITTGKLSKDGTTGLGDYERYWDSCSSTPFLYNTKTGYLYTYDDAQSIKIKAAWAKKQGLAGMIFFDASGDYKSQLVNAARAGFLGSSASQAKSRKLRAQAHKKASKKLSI</sequence>
<reference evidence="3 4" key="1">
    <citation type="journal article" date="2011" name="J. Gen. Appl. Microbiol.">
        <title>Draft genome sequencing of the enigmatic basidiomycete Mixia osmundae.</title>
        <authorList>
            <person name="Nishida H."/>
            <person name="Nagatsuka Y."/>
            <person name="Sugiyama J."/>
        </authorList>
    </citation>
    <scope>NUCLEOTIDE SEQUENCE [LARGE SCALE GENOMIC DNA]</scope>
    <source>
        <strain evidence="4">CBS 9802 / IAM 14324 / JCM 22182 / KY 12970</strain>
    </source>
</reference>
<feature type="domain" description="GH18" evidence="2">
    <location>
        <begin position="23"/>
        <end position="411"/>
    </location>
</feature>
<proteinExistence type="predicted"/>